<reference evidence="6" key="1">
    <citation type="submission" date="2019-05" db="EMBL/GenBank/DDBJ databases">
        <title>Isolation, diversity and antifungal activity of Actinobacteria from wheat.</title>
        <authorList>
            <person name="Yu B."/>
        </authorList>
    </citation>
    <scope>NUCLEOTIDE SEQUENCE [LARGE SCALE GENOMIC DNA]</scope>
    <source>
        <strain evidence="6">NEAU-HEGS1-5</strain>
    </source>
</reference>
<dbReference type="InterPro" id="IPR011042">
    <property type="entry name" value="6-blade_b-propeller_TolB-like"/>
</dbReference>
<keyword evidence="1 3" id="KW-0732">Signal</keyword>
<dbReference type="AlphaFoldDB" id="A0A5R8ZFC2"/>
<dbReference type="InterPro" id="IPR008979">
    <property type="entry name" value="Galactose-bd-like_sf"/>
</dbReference>
<dbReference type="GO" id="GO:0005975">
    <property type="term" value="P:carbohydrate metabolic process"/>
    <property type="evidence" value="ECO:0007669"/>
    <property type="project" value="UniProtKB-ARBA"/>
</dbReference>
<sequence length="960" mass="100809">MSRRPWPVMLATLALLAPLPMALNVPAANALTIPASDYQQVALATGGGELGEAMSLAVLPNRSVLHTARDGTLRITDVNGTTKVAAKLNVYTHDEEGLQGVAVDPNFATNRYVWLYYSPRLSTPSGDAPSSGSQSQFDQWKGHLNLSRFTLKSDDTLDLSSEKVVLEVANDRGMCCHVGGDIDFDAAGNLYLTTGDDSNPFESAGYSPLDERTDRNPQYDVQRTAANTNDLRGKLLRIKPQPDGTYTIPSGNLFPPGTAKTRPEIYAMGLRNPFRMSVDKATGVVYLGDYGPDAGSTNSNRGPQGQVEFNRIASAGNYGWPYCTGSNSTNETYNEWNFATNSTGPKYNCSGGPTNNSFRNTGLTTLPAARPAWIRYGGDAGSPPEFGGGSESPMGGPVYRYDPNLNSSVKFPQALDGRFFAGEYGRKWIKAIEVRSDGGYGEISAFPWSGTQVMDMAFGPDGALYVLDYGTGSNNQALYRVEYIGKANRNPIAKASADKTSGAAPLTVNFSSSGSSDPEGGALSYSWAFGDGTTSTAANPSKTYNTNGTYTATLTVRDPQGLTGTASVTVNVGNTAPSVTFNSPVEGQLFSFGDTVPFQVTVSDPEDGTIDCSGVTVTYFLGHDSHAHQITSKSGCSGSIAVPVDGEHDSAANIYGVLQATYTDKGGLTTTVVRTLQPRHRQAEHFGAQQGVQTADHTTAEGGKTVGFTDDGDWISFTPYNVSNATRITARVSSGGVGGRLEVRAGSATGTLLGTVNVSPTGGWETFADVSANLSGAPAGTTTLYLVFRGATGQGYLFDLDAFTLDTGTSSSPSPSPSPSASPSASPTPPAGGTTSIKGVPSGRCLDVNGASQTNGATVLIWDCNGQNNQKWTSTSATELRVYGNKCLDVNGGGTADGTAVIIWDCNGQNNQKWRFNSDGTITAVGANKCLDVAGSGTANGTKVQIWSCTGASNQKWTRV</sequence>
<dbReference type="PROSITE" id="PS51175">
    <property type="entry name" value="CBM6"/>
    <property type="match status" value="1"/>
</dbReference>
<feature type="domain" description="CBM6" evidence="5">
    <location>
        <begin position="679"/>
        <end position="806"/>
    </location>
</feature>
<evidence type="ECO:0000256" key="1">
    <source>
        <dbReference type="ARBA" id="ARBA00022729"/>
    </source>
</evidence>
<dbReference type="SMART" id="SM00089">
    <property type="entry name" value="PKD"/>
    <property type="match status" value="1"/>
</dbReference>
<dbReference type="InterPro" id="IPR012938">
    <property type="entry name" value="Glc/Sorbosone_DH"/>
</dbReference>
<dbReference type="Pfam" id="PF03422">
    <property type="entry name" value="CBM_6"/>
    <property type="match status" value="1"/>
</dbReference>
<comment type="caution">
    <text evidence="6">The sequence shown here is derived from an EMBL/GenBank/DDBJ whole genome shotgun (WGS) entry which is preliminary data.</text>
</comment>
<dbReference type="PANTHER" id="PTHR19328:SF75">
    <property type="entry name" value="ALDOSE SUGAR DEHYDROGENASE YLII"/>
    <property type="match status" value="1"/>
</dbReference>
<feature type="chain" id="PRO_5024398579" evidence="3">
    <location>
        <begin position="31"/>
        <end position="960"/>
    </location>
</feature>
<dbReference type="NCBIfam" id="NF035930">
    <property type="entry name" value="lectin_2"/>
    <property type="match status" value="1"/>
</dbReference>
<dbReference type="CDD" id="cd23418">
    <property type="entry name" value="beta-trefoil_Ricin_XLN-like"/>
    <property type="match status" value="1"/>
</dbReference>
<evidence type="ECO:0000313" key="7">
    <source>
        <dbReference type="Proteomes" id="UP000309033"/>
    </source>
</evidence>
<dbReference type="GO" id="GO:0030246">
    <property type="term" value="F:carbohydrate binding"/>
    <property type="evidence" value="ECO:0007669"/>
    <property type="project" value="InterPro"/>
</dbReference>
<evidence type="ECO:0000259" key="5">
    <source>
        <dbReference type="PROSITE" id="PS51175"/>
    </source>
</evidence>
<dbReference type="CDD" id="cd04084">
    <property type="entry name" value="CBM6_xylanase-like"/>
    <property type="match status" value="1"/>
</dbReference>
<dbReference type="InterPro" id="IPR005084">
    <property type="entry name" value="CBM6"/>
</dbReference>
<gene>
    <name evidence="6" type="ORF">FED44_07395</name>
</gene>
<dbReference type="SUPFAM" id="SSF49299">
    <property type="entry name" value="PKD domain"/>
    <property type="match status" value="1"/>
</dbReference>
<dbReference type="PROSITE" id="PS50093">
    <property type="entry name" value="PKD"/>
    <property type="match status" value="1"/>
</dbReference>
<dbReference type="EMBL" id="VANP01000002">
    <property type="protein sequence ID" value="TLP64025.1"/>
    <property type="molecule type" value="Genomic_DNA"/>
</dbReference>
<dbReference type="SMART" id="SM00606">
    <property type="entry name" value="CBD_IV"/>
    <property type="match status" value="1"/>
</dbReference>
<dbReference type="OrthoDB" id="5522149at2"/>
<dbReference type="Pfam" id="PF18911">
    <property type="entry name" value="PKD_4"/>
    <property type="match status" value="1"/>
</dbReference>
<dbReference type="SUPFAM" id="SSF49785">
    <property type="entry name" value="Galactose-binding domain-like"/>
    <property type="match status" value="1"/>
</dbReference>
<accession>A0A5R8ZFC2</accession>
<feature type="signal peptide" evidence="3">
    <location>
        <begin position="1"/>
        <end position="30"/>
    </location>
</feature>
<dbReference type="InterPro" id="IPR035992">
    <property type="entry name" value="Ricin_B-like_lectins"/>
</dbReference>
<feature type="compositionally biased region" description="Pro residues" evidence="2">
    <location>
        <begin position="814"/>
        <end position="830"/>
    </location>
</feature>
<dbReference type="Pfam" id="PF00652">
    <property type="entry name" value="Ricin_B_lectin"/>
    <property type="match status" value="1"/>
</dbReference>
<feature type="domain" description="PKD" evidence="4">
    <location>
        <begin position="491"/>
        <end position="572"/>
    </location>
</feature>
<dbReference type="InterPro" id="IPR011041">
    <property type="entry name" value="Quinoprot_gluc/sorb_DH_b-prop"/>
</dbReference>
<dbReference type="PROSITE" id="PS50231">
    <property type="entry name" value="RICIN_B_LECTIN"/>
    <property type="match status" value="1"/>
</dbReference>
<dbReference type="SMART" id="SM00458">
    <property type="entry name" value="RICIN"/>
    <property type="match status" value="1"/>
</dbReference>
<name>A0A5R8ZFC2_9ACTN</name>
<dbReference type="InterPro" id="IPR013783">
    <property type="entry name" value="Ig-like_fold"/>
</dbReference>
<dbReference type="Proteomes" id="UP000309033">
    <property type="component" value="Unassembled WGS sequence"/>
</dbReference>
<dbReference type="InterPro" id="IPR000601">
    <property type="entry name" value="PKD_dom"/>
</dbReference>
<feature type="region of interest" description="Disordered" evidence="2">
    <location>
        <begin position="807"/>
        <end position="839"/>
    </location>
</feature>
<keyword evidence="7" id="KW-1185">Reference proteome</keyword>
<evidence type="ECO:0000259" key="4">
    <source>
        <dbReference type="PROSITE" id="PS50093"/>
    </source>
</evidence>
<dbReference type="CDD" id="cd00146">
    <property type="entry name" value="PKD"/>
    <property type="match status" value="1"/>
</dbReference>
<dbReference type="InterPro" id="IPR022409">
    <property type="entry name" value="PKD/Chitinase_dom"/>
</dbReference>
<proteinExistence type="predicted"/>
<evidence type="ECO:0000256" key="2">
    <source>
        <dbReference type="SAM" id="MobiDB-lite"/>
    </source>
</evidence>
<dbReference type="InterPro" id="IPR000772">
    <property type="entry name" value="Ricin_B_lectin"/>
</dbReference>
<dbReference type="InterPro" id="IPR035986">
    <property type="entry name" value="PKD_dom_sf"/>
</dbReference>
<organism evidence="6 7">
    <name type="scientific">Microbispora triticiradicis</name>
    <dbReference type="NCBI Taxonomy" id="2200763"/>
    <lineage>
        <taxon>Bacteria</taxon>
        <taxon>Bacillati</taxon>
        <taxon>Actinomycetota</taxon>
        <taxon>Actinomycetes</taxon>
        <taxon>Streptosporangiales</taxon>
        <taxon>Streptosporangiaceae</taxon>
        <taxon>Microbispora</taxon>
    </lineage>
</organism>
<dbReference type="Gene3D" id="2.80.10.50">
    <property type="match status" value="1"/>
</dbReference>
<evidence type="ECO:0000313" key="6">
    <source>
        <dbReference type="EMBL" id="TLP64025.1"/>
    </source>
</evidence>
<dbReference type="Gene3D" id="2.60.40.10">
    <property type="entry name" value="Immunoglobulins"/>
    <property type="match status" value="1"/>
</dbReference>
<protein>
    <submittedName>
        <fullName evidence="6">Carbohydrate-binding protein</fullName>
    </submittedName>
</protein>
<dbReference type="SUPFAM" id="SSF50370">
    <property type="entry name" value="Ricin B-like lectins"/>
    <property type="match status" value="1"/>
</dbReference>
<dbReference type="Gene3D" id="2.120.10.30">
    <property type="entry name" value="TolB, C-terminal domain"/>
    <property type="match status" value="1"/>
</dbReference>
<dbReference type="PANTHER" id="PTHR19328">
    <property type="entry name" value="HEDGEHOG-INTERACTING PROTEIN"/>
    <property type="match status" value="1"/>
</dbReference>
<dbReference type="InterPro" id="IPR006584">
    <property type="entry name" value="Cellulose-bd_IV"/>
</dbReference>
<dbReference type="Pfam" id="PF07995">
    <property type="entry name" value="GSDH"/>
    <property type="match status" value="1"/>
</dbReference>
<evidence type="ECO:0000256" key="3">
    <source>
        <dbReference type="SAM" id="SignalP"/>
    </source>
</evidence>
<dbReference type="SUPFAM" id="SSF50952">
    <property type="entry name" value="Soluble quinoprotein glucose dehydrogenase"/>
    <property type="match status" value="1"/>
</dbReference>
<dbReference type="Gene3D" id="2.60.120.260">
    <property type="entry name" value="Galactose-binding domain-like"/>
    <property type="match status" value="1"/>
</dbReference>